<dbReference type="Pfam" id="PF02770">
    <property type="entry name" value="Acyl-CoA_dh_M"/>
    <property type="match status" value="1"/>
</dbReference>
<evidence type="ECO:0000259" key="6">
    <source>
        <dbReference type="Pfam" id="PF00441"/>
    </source>
</evidence>
<dbReference type="InterPro" id="IPR037069">
    <property type="entry name" value="AcylCoA_DH/ox_N_sf"/>
</dbReference>
<keyword evidence="10" id="KW-1185">Reference proteome</keyword>
<dbReference type="PANTHER" id="PTHR43884:SF12">
    <property type="entry name" value="ISOVALERYL-COA DEHYDROGENASE, MITOCHONDRIAL-RELATED"/>
    <property type="match status" value="1"/>
</dbReference>
<dbReference type="Gene3D" id="1.10.540.10">
    <property type="entry name" value="Acyl-CoA dehydrogenase/oxidase, N-terminal domain"/>
    <property type="match status" value="1"/>
</dbReference>
<dbReference type="EC" id="1.-.-.-" evidence="9"/>
<dbReference type="PROSITE" id="PS00073">
    <property type="entry name" value="ACYL_COA_DH_2"/>
    <property type="match status" value="1"/>
</dbReference>
<dbReference type="Gene3D" id="2.40.110.10">
    <property type="entry name" value="Butyryl-CoA Dehydrogenase, subunit A, domain 2"/>
    <property type="match status" value="1"/>
</dbReference>
<dbReference type="RefSeq" id="WP_380720475.1">
    <property type="nucleotide sequence ID" value="NZ_JBHSGI010000031.1"/>
</dbReference>
<comment type="cofactor">
    <cofactor evidence="1 5">
        <name>FAD</name>
        <dbReference type="ChEBI" id="CHEBI:57692"/>
    </cofactor>
</comment>
<keyword evidence="4 5" id="KW-0274">FAD</keyword>
<dbReference type="InterPro" id="IPR006091">
    <property type="entry name" value="Acyl-CoA_Oxase/DH_mid-dom"/>
</dbReference>
<evidence type="ECO:0000256" key="1">
    <source>
        <dbReference type="ARBA" id="ARBA00001974"/>
    </source>
</evidence>
<comment type="caution">
    <text evidence="9">The sequence shown here is derived from an EMBL/GenBank/DDBJ whole genome shotgun (WGS) entry which is preliminary data.</text>
</comment>
<evidence type="ECO:0000313" key="9">
    <source>
        <dbReference type="EMBL" id="MFC4670895.1"/>
    </source>
</evidence>
<sequence>MSDAYDMIRDEVAKLCARYPDEYWRKLDAERKYPSEFVDALTQAGYLSVLIPEEYGGTGLGLSAAAAILETVQEMGCNGAACHAQLYVMGTILRHGSEAQKKAYLPGIAAGELRLQAFGVTEPSSGTDTTSIRTFAARDGDGYVVNGQKVWTSRAEHSDLMILLARTTRKDEVAKKTDGISTFIVDMRKVPEDQLRIRPIRTMMNHNSTEIFFENMRIPADALIGEEGKGFKYILTGMNAERLLIAAECVGDAKWFIKRGVDYAKDRKVFGRAIGQNQGVQFPIAKSYAAMRAAELMVREGVRKYEAGENCGAEANMAKMLAADASWEAANACIQTHGGFGFAEEYDVERKFRETRLYQVAPISTNLILSYIAEHVLGLPRSY</sequence>
<dbReference type="PANTHER" id="PTHR43884">
    <property type="entry name" value="ACYL-COA DEHYDROGENASE"/>
    <property type="match status" value="1"/>
</dbReference>
<dbReference type="InterPro" id="IPR009075">
    <property type="entry name" value="AcylCo_DH/oxidase_C"/>
</dbReference>
<dbReference type="Pfam" id="PF00441">
    <property type="entry name" value="Acyl-CoA_dh_1"/>
    <property type="match status" value="1"/>
</dbReference>
<dbReference type="Proteomes" id="UP001595973">
    <property type="component" value="Unassembled WGS sequence"/>
</dbReference>
<evidence type="ECO:0000256" key="5">
    <source>
        <dbReference type="RuleBase" id="RU362125"/>
    </source>
</evidence>
<keyword evidence="3 5" id="KW-0285">Flavoprotein</keyword>
<dbReference type="InterPro" id="IPR036250">
    <property type="entry name" value="AcylCo_DH-like_C"/>
</dbReference>
<dbReference type="Pfam" id="PF02771">
    <property type="entry name" value="Acyl-CoA_dh_N"/>
    <property type="match status" value="1"/>
</dbReference>
<feature type="domain" description="Acyl-CoA oxidase/dehydrogenase middle" evidence="7">
    <location>
        <begin position="117"/>
        <end position="216"/>
    </location>
</feature>
<dbReference type="InterPro" id="IPR046373">
    <property type="entry name" value="Acyl-CoA_Oxase/DH_mid-dom_sf"/>
</dbReference>
<dbReference type="InterPro" id="IPR013786">
    <property type="entry name" value="AcylCoA_DH/ox_N"/>
</dbReference>
<dbReference type="GO" id="GO:0016491">
    <property type="term" value="F:oxidoreductase activity"/>
    <property type="evidence" value="ECO:0007669"/>
    <property type="project" value="UniProtKB-KW"/>
</dbReference>
<name>A0ABV9KLS8_9RHOB</name>
<proteinExistence type="inferred from homology"/>
<accession>A0ABV9KLS8</accession>
<dbReference type="EMBL" id="JBHSGI010000031">
    <property type="protein sequence ID" value="MFC4670895.1"/>
    <property type="molecule type" value="Genomic_DNA"/>
</dbReference>
<dbReference type="SUPFAM" id="SSF47203">
    <property type="entry name" value="Acyl-CoA dehydrogenase C-terminal domain-like"/>
    <property type="match status" value="1"/>
</dbReference>
<protein>
    <submittedName>
        <fullName evidence="9">Acyl-CoA dehydrogenase family protein</fullName>
        <ecNumber evidence="9">1.-.-.-</ecNumber>
    </submittedName>
</protein>
<feature type="domain" description="Acyl-CoA dehydrogenase/oxidase N-terminal" evidence="8">
    <location>
        <begin position="3"/>
        <end position="112"/>
    </location>
</feature>
<organism evidence="9 10">
    <name type="scientific">Seohaeicola nanhaiensis</name>
    <dbReference type="NCBI Taxonomy" id="1387282"/>
    <lineage>
        <taxon>Bacteria</taxon>
        <taxon>Pseudomonadati</taxon>
        <taxon>Pseudomonadota</taxon>
        <taxon>Alphaproteobacteria</taxon>
        <taxon>Rhodobacterales</taxon>
        <taxon>Roseobacteraceae</taxon>
        <taxon>Seohaeicola</taxon>
    </lineage>
</organism>
<evidence type="ECO:0000256" key="2">
    <source>
        <dbReference type="ARBA" id="ARBA00009347"/>
    </source>
</evidence>
<dbReference type="InterPro" id="IPR006089">
    <property type="entry name" value="Acyl-CoA_DH_CS"/>
</dbReference>
<gene>
    <name evidence="9" type="ORF">ACFO5X_20270</name>
</gene>
<dbReference type="Gene3D" id="1.20.140.10">
    <property type="entry name" value="Butyryl-CoA Dehydrogenase, subunit A, domain 3"/>
    <property type="match status" value="1"/>
</dbReference>
<evidence type="ECO:0000256" key="4">
    <source>
        <dbReference type="ARBA" id="ARBA00022827"/>
    </source>
</evidence>
<dbReference type="PIRSF" id="PIRSF016578">
    <property type="entry name" value="HsaA"/>
    <property type="match status" value="1"/>
</dbReference>
<evidence type="ECO:0000256" key="3">
    <source>
        <dbReference type="ARBA" id="ARBA00022630"/>
    </source>
</evidence>
<evidence type="ECO:0000259" key="7">
    <source>
        <dbReference type="Pfam" id="PF02770"/>
    </source>
</evidence>
<dbReference type="PROSITE" id="PS00072">
    <property type="entry name" value="ACYL_COA_DH_1"/>
    <property type="match status" value="1"/>
</dbReference>
<evidence type="ECO:0000259" key="8">
    <source>
        <dbReference type="Pfam" id="PF02771"/>
    </source>
</evidence>
<feature type="domain" description="Acyl-CoA dehydrogenase/oxidase C-terminal" evidence="6">
    <location>
        <begin position="228"/>
        <end position="375"/>
    </location>
</feature>
<reference evidence="10" key="1">
    <citation type="journal article" date="2019" name="Int. J. Syst. Evol. Microbiol.">
        <title>The Global Catalogue of Microorganisms (GCM) 10K type strain sequencing project: providing services to taxonomists for standard genome sequencing and annotation.</title>
        <authorList>
            <consortium name="The Broad Institute Genomics Platform"/>
            <consortium name="The Broad Institute Genome Sequencing Center for Infectious Disease"/>
            <person name="Wu L."/>
            <person name="Ma J."/>
        </authorList>
    </citation>
    <scope>NUCLEOTIDE SEQUENCE [LARGE SCALE GENOMIC DNA]</scope>
    <source>
        <strain evidence="10">CGMCC 4.7283</strain>
    </source>
</reference>
<keyword evidence="5 9" id="KW-0560">Oxidoreductase</keyword>
<dbReference type="InterPro" id="IPR009100">
    <property type="entry name" value="AcylCoA_DH/oxidase_NM_dom_sf"/>
</dbReference>
<comment type="similarity">
    <text evidence="2 5">Belongs to the acyl-CoA dehydrogenase family.</text>
</comment>
<evidence type="ECO:0000313" key="10">
    <source>
        <dbReference type="Proteomes" id="UP001595973"/>
    </source>
</evidence>
<dbReference type="SUPFAM" id="SSF56645">
    <property type="entry name" value="Acyl-CoA dehydrogenase NM domain-like"/>
    <property type="match status" value="1"/>
</dbReference>